<accession>A0A1G5RWP9</accession>
<dbReference type="EMBL" id="FMWK01000005">
    <property type="protein sequence ID" value="SCZ78545.1"/>
    <property type="molecule type" value="Genomic_DNA"/>
</dbReference>
<reference evidence="1 2" key="1">
    <citation type="submission" date="2016-10" db="EMBL/GenBank/DDBJ databases">
        <authorList>
            <person name="de Groot N.N."/>
        </authorList>
    </citation>
    <scope>NUCLEOTIDE SEQUENCE [LARGE SCALE GENOMIC DNA]</scope>
    <source>
        <strain evidence="1 2">DSM 10317</strain>
    </source>
</reference>
<dbReference type="AlphaFoldDB" id="A0A1G5RWP9"/>
<gene>
    <name evidence="1" type="ORF">SAMN02910350_01356</name>
</gene>
<evidence type="ECO:0000313" key="1">
    <source>
        <dbReference type="EMBL" id="SCZ78545.1"/>
    </source>
</evidence>
<proteinExistence type="predicted"/>
<organism evidence="1 2">
    <name type="scientific">Pseudobutyrivibrio xylanivorans</name>
    <dbReference type="NCBI Taxonomy" id="185007"/>
    <lineage>
        <taxon>Bacteria</taxon>
        <taxon>Bacillati</taxon>
        <taxon>Bacillota</taxon>
        <taxon>Clostridia</taxon>
        <taxon>Lachnospirales</taxon>
        <taxon>Lachnospiraceae</taxon>
        <taxon>Pseudobutyrivibrio</taxon>
    </lineage>
</organism>
<sequence>MTDRENINYRQLYFDIDGTIKQETYVFHREMTAEEQEKYDSLVSDSNQMTIFDFLKA</sequence>
<protein>
    <submittedName>
        <fullName evidence="1">Uncharacterized protein</fullName>
    </submittedName>
</protein>
<dbReference type="Proteomes" id="UP000199428">
    <property type="component" value="Unassembled WGS sequence"/>
</dbReference>
<evidence type="ECO:0000313" key="2">
    <source>
        <dbReference type="Proteomes" id="UP000199428"/>
    </source>
</evidence>
<name>A0A1G5RWP9_PSEXY</name>
<dbReference type="RefSeq" id="WP_155942157.1">
    <property type="nucleotide sequence ID" value="NZ_FMWK01000005.1"/>
</dbReference>